<dbReference type="AlphaFoldDB" id="A0A8H4IYS2"/>
<accession>A0A8H4IYS2</accession>
<evidence type="ECO:0000256" key="3">
    <source>
        <dbReference type="ARBA" id="ARBA00022833"/>
    </source>
</evidence>
<dbReference type="Pfam" id="PF01753">
    <property type="entry name" value="zf-MYND"/>
    <property type="match status" value="1"/>
</dbReference>
<keyword evidence="1" id="KW-0479">Metal-binding</keyword>
<dbReference type="InterPro" id="IPR002893">
    <property type="entry name" value="Znf_MYND"/>
</dbReference>
<dbReference type="PROSITE" id="PS50865">
    <property type="entry name" value="ZF_MYND_2"/>
    <property type="match status" value="1"/>
</dbReference>
<sequence length="431" mass="49413">MADPPSLCLVCTKIAKHECGRCHSTKYCSPECQKADWAAHKILCKAYATFDFTTRPSPNHRLAIFFPEDEPKPRFVWLVCRSSGLVDPFLAHLKGGLKNEPGWDFVDTNSALDRKLSDPLLLFYRNYFRPDGSKSSKSILPLVKQPGMQHKDWKGPLLGYVQRVSPEDFVNNKKEERGRSLSRDVNLIDFRHMVDHLRSYSWKVSPDVKGVRINCLGDEKCHGRPPYEAVDVPITHEIFRAHDTSDIAALLEIPILTRREPHSSDWKDAKDHAPFDGCPPHQNLHAAWLHCSTRDDEATGRSWGKIPASWEEGVGSVLVRQDKKPLHKMHLSALAGFRNFEMARRMKYVLNAQPHERPMSKEYAMQHATPPVFCLYWRAVFASLDKMGKEAMRHEERPNGLPLIWDPYVDPLKWQRDYDKAADLLSSMAII</sequence>
<evidence type="ECO:0000256" key="2">
    <source>
        <dbReference type="ARBA" id="ARBA00022771"/>
    </source>
</evidence>
<organism evidence="6 7">
    <name type="scientific">Botryosphaeria dothidea</name>
    <dbReference type="NCBI Taxonomy" id="55169"/>
    <lineage>
        <taxon>Eukaryota</taxon>
        <taxon>Fungi</taxon>
        <taxon>Dikarya</taxon>
        <taxon>Ascomycota</taxon>
        <taxon>Pezizomycotina</taxon>
        <taxon>Dothideomycetes</taxon>
        <taxon>Dothideomycetes incertae sedis</taxon>
        <taxon>Botryosphaeriales</taxon>
        <taxon>Botryosphaeriaceae</taxon>
        <taxon>Botryosphaeria</taxon>
    </lineage>
</organism>
<keyword evidence="2 4" id="KW-0863">Zinc-finger</keyword>
<dbReference type="GO" id="GO:0008270">
    <property type="term" value="F:zinc ion binding"/>
    <property type="evidence" value="ECO:0007669"/>
    <property type="project" value="UniProtKB-KW"/>
</dbReference>
<reference evidence="6" key="1">
    <citation type="submission" date="2020-04" db="EMBL/GenBank/DDBJ databases">
        <title>Genome Assembly and Annotation of Botryosphaeria dothidea sdau 11-99, a Latent Pathogen of Apple Fruit Ring Rot in China.</title>
        <authorList>
            <person name="Yu C."/>
            <person name="Diao Y."/>
            <person name="Lu Q."/>
            <person name="Zhao J."/>
            <person name="Cui S."/>
            <person name="Peng C."/>
            <person name="He B."/>
            <person name="Liu H."/>
        </authorList>
    </citation>
    <scope>NUCLEOTIDE SEQUENCE [LARGE SCALE GENOMIC DNA]</scope>
    <source>
        <strain evidence="6">Sdau11-99</strain>
    </source>
</reference>
<gene>
    <name evidence="6" type="ORF">GTA08_BOTSDO03686</name>
</gene>
<dbReference type="EMBL" id="WWBZ02000022">
    <property type="protein sequence ID" value="KAF4308794.1"/>
    <property type="molecule type" value="Genomic_DNA"/>
</dbReference>
<feature type="domain" description="MYND-type" evidence="5">
    <location>
        <begin position="8"/>
        <end position="44"/>
    </location>
</feature>
<evidence type="ECO:0000259" key="5">
    <source>
        <dbReference type="PROSITE" id="PS50865"/>
    </source>
</evidence>
<name>A0A8H4IYS2_9PEZI</name>
<proteinExistence type="predicted"/>
<evidence type="ECO:0000313" key="7">
    <source>
        <dbReference type="Proteomes" id="UP000572817"/>
    </source>
</evidence>
<keyword evidence="3" id="KW-0862">Zinc</keyword>
<protein>
    <recommendedName>
        <fullName evidence="5">MYND-type domain-containing protein</fullName>
    </recommendedName>
</protein>
<evidence type="ECO:0000256" key="1">
    <source>
        <dbReference type="ARBA" id="ARBA00022723"/>
    </source>
</evidence>
<comment type="caution">
    <text evidence="6">The sequence shown here is derived from an EMBL/GenBank/DDBJ whole genome shotgun (WGS) entry which is preliminary data.</text>
</comment>
<keyword evidence="7" id="KW-1185">Reference proteome</keyword>
<dbReference type="Gene3D" id="6.10.140.2220">
    <property type="match status" value="1"/>
</dbReference>
<evidence type="ECO:0000313" key="6">
    <source>
        <dbReference type="EMBL" id="KAF4308794.1"/>
    </source>
</evidence>
<dbReference type="Proteomes" id="UP000572817">
    <property type="component" value="Unassembled WGS sequence"/>
</dbReference>
<dbReference type="OrthoDB" id="437457at2759"/>
<dbReference type="SUPFAM" id="SSF144232">
    <property type="entry name" value="HIT/MYND zinc finger-like"/>
    <property type="match status" value="1"/>
</dbReference>
<evidence type="ECO:0000256" key="4">
    <source>
        <dbReference type="PROSITE-ProRule" id="PRU00134"/>
    </source>
</evidence>
<dbReference type="PROSITE" id="PS01360">
    <property type="entry name" value="ZF_MYND_1"/>
    <property type="match status" value="1"/>
</dbReference>